<dbReference type="OrthoDB" id="374699at2157"/>
<dbReference type="AlphaFoldDB" id="A0A2Z2I271"/>
<reference evidence="2" key="1">
    <citation type="submission" date="2017-02" db="EMBL/GenBank/DDBJ databases">
        <title>Natronthermophilus aegyptiacus gen. nov.,sp. nov., an aerobic, extremely halophilic alkalithermophilic archaeon isolated from the athalassohaline Wadi An Natrun, Egypt.</title>
        <authorList>
            <person name="Zhao B."/>
        </authorList>
    </citation>
    <scope>NUCLEOTIDE SEQUENCE [LARGE SCALE GENOMIC DNA]</scope>
    <source>
        <strain evidence="2">JW/NM-HA 15</strain>
    </source>
</reference>
<dbReference type="RefSeq" id="WP_086889163.1">
    <property type="nucleotide sequence ID" value="NZ_CP019893.1"/>
</dbReference>
<keyword evidence="2" id="KW-1185">Reference proteome</keyword>
<evidence type="ECO:0000313" key="2">
    <source>
        <dbReference type="Proteomes" id="UP000250088"/>
    </source>
</evidence>
<name>A0A2Z2I271_9EURY</name>
<evidence type="ECO:0000313" key="1">
    <source>
        <dbReference type="EMBL" id="ARS90798.1"/>
    </source>
</evidence>
<dbReference type="KEGG" id="naj:B1756_14420"/>
<dbReference type="GeneID" id="32895292"/>
<sequence length="140" mass="15595">MNRREYLGGVAASGIALVAGCSAVETALGNEYIDEHRWNENDEFVLVFEEDHDTDGWAILHEHHSSIEDAIMSGESPDFSGPLTLDLIREIRDEDYPSMNFDVKLYEGEFGPMMSMATEELGSYSFEVPEDKVPDTVVSG</sequence>
<dbReference type="Proteomes" id="UP000250088">
    <property type="component" value="Chromosome"/>
</dbReference>
<dbReference type="PROSITE" id="PS51257">
    <property type="entry name" value="PROKAR_LIPOPROTEIN"/>
    <property type="match status" value="1"/>
</dbReference>
<gene>
    <name evidence="1" type="ORF">B1756_14420</name>
</gene>
<organism evidence="1 2">
    <name type="scientific">Natrarchaeobaculum aegyptiacum</name>
    <dbReference type="NCBI Taxonomy" id="745377"/>
    <lineage>
        <taxon>Archaea</taxon>
        <taxon>Methanobacteriati</taxon>
        <taxon>Methanobacteriota</taxon>
        <taxon>Stenosarchaea group</taxon>
        <taxon>Halobacteria</taxon>
        <taxon>Halobacteriales</taxon>
        <taxon>Natrialbaceae</taxon>
        <taxon>Natrarchaeobaculum</taxon>
    </lineage>
</organism>
<dbReference type="EMBL" id="CP019893">
    <property type="protein sequence ID" value="ARS90798.1"/>
    <property type="molecule type" value="Genomic_DNA"/>
</dbReference>
<accession>A0A2Z2I271</accession>
<proteinExistence type="predicted"/>
<protein>
    <submittedName>
        <fullName evidence="1">Uncharacterized protein</fullName>
    </submittedName>
</protein>